<organism evidence="1">
    <name type="scientific">Odontella aurita</name>
    <dbReference type="NCBI Taxonomy" id="265563"/>
    <lineage>
        <taxon>Eukaryota</taxon>
        <taxon>Sar</taxon>
        <taxon>Stramenopiles</taxon>
        <taxon>Ochrophyta</taxon>
        <taxon>Bacillariophyta</taxon>
        <taxon>Mediophyceae</taxon>
        <taxon>Biddulphiophycidae</taxon>
        <taxon>Eupodiscales</taxon>
        <taxon>Odontellaceae</taxon>
        <taxon>Odontella</taxon>
    </lineage>
</organism>
<evidence type="ECO:0000313" key="1">
    <source>
        <dbReference type="EMBL" id="CAE2240350.1"/>
    </source>
</evidence>
<name>A0A7S4IV46_9STRA</name>
<reference evidence="1" key="1">
    <citation type="submission" date="2021-01" db="EMBL/GenBank/DDBJ databases">
        <authorList>
            <person name="Corre E."/>
            <person name="Pelletier E."/>
            <person name="Niang G."/>
            <person name="Scheremetjew M."/>
            <person name="Finn R."/>
            <person name="Kale V."/>
            <person name="Holt S."/>
            <person name="Cochrane G."/>
            <person name="Meng A."/>
            <person name="Brown T."/>
            <person name="Cohen L."/>
        </authorList>
    </citation>
    <scope>NUCLEOTIDE SEQUENCE</scope>
    <source>
        <strain evidence="1">Isolate 1302-5</strain>
    </source>
</reference>
<accession>A0A7S4IV46</accession>
<protein>
    <submittedName>
        <fullName evidence="1">Uncharacterized protein</fullName>
    </submittedName>
</protein>
<sequence length="209" mass="22864">MIKHCSIRKSASCHPLTPRCCTPKSHPGTSSSASAPLLISAFSMGERPRHRFRGVPLRLLLPLRVRIDCLVRPSSPPGPRAGGHEGGTARHRHCLAGSSSALSALLPDRRILGVVSSSSRRSPSSMLLLRRCRAEANLPRAGERRVATAAPAAFRRMVRNVVVPSIIFPGASSSSSSYSARHENTGELIFRWWETKRSMERRSPLYPLS</sequence>
<dbReference type="EMBL" id="HBKQ01022938">
    <property type="protein sequence ID" value="CAE2240350.1"/>
    <property type="molecule type" value="Transcribed_RNA"/>
</dbReference>
<proteinExistence type="predicted"/>
<gene>
    <name evidence="1" type="ORF">OAUR00152_LOCUS15605</name>
</gene>
<dbReference type="AlphaFoldDB" id="A0A7S4IV46"/>